<dbReference type="GeneID" id="89941414"/>
<feature type="domain" description="Yeast cell wall synthesis Kre9/Knh1-like N-terminal" evidence="3">
    <location>
        <begin position="27"/>
        <end position="119"/>
    </location>
</feature>
<evidence type="ECO:0000313" key="5">
    <source>
        <dbReference type="Proteomes" id="UP001302812"/>
    </source>
</evidence>
<protein>
    <recommendedName>
        <fullName evidence="3">Yeast cell wall synthesis Kre9/Knh1-like N-terminal domain-containing protein</fullName>
    </recommendedName>
</protein>
<keyword evidence="1 2" id="KW-0732">Signal</keyword>
<reference evidence="4" key="2">
    <citation type="submission" date="2023-05" db="EMBL/GenBank/DDBJ databases">
        <authorList>
            <consortium name="Lawrence Berkeley National Laboratory"/>
            <person name="Steindorff A."/>
            <person name="Hensen N."/>
            <person name="Bonometti L."/>
            <person name="Westerberg I."/>
            <person name="Brannstrom I.O."/>
            <person name="Guillou S."/>
            <person name="Cros-Aarteil S."/>
            <person name="Calhoun S."/>
            <person name="Haridas S."/>
            <person name="Kuo A."/>
            <person name="Mondo S."/>
            <person name="Pangilinan J."/>
            <person name="Riley R."/>
            <person name="Labutti K."/>
            <person name="Andreopoulos B."/>
            <person name="Lipzen A."/>
            <person name="Chen C."/>
            <person name="Yanf M."/>
            <person name="Daum C."/>
            <person name="Ng V."/>
            <person name="Clum A."/>
            <person name="Ohm R."/>
            <person name="Martin F."/>
            <person name="Silar P."/>
            <person name="Natvig D."/>
            <person name="Lalanne C."/>
            <person name="Gautier V."/>
            <person name="Ament-Velasquez S.L."/>
            <person name="Kruys A."/>
            <person name="Hutchinson M.I."/>
            <person name="Powell A.J."/>
            <person name="Barry K."/>
            <person name="Miller A.N."/>
            <person name="Grigoriev I.V."/>
            <person name="Debuchy R."/>
            <person name="Gladieux P."/>
            <person name="Thoren M.H."/>
            <person name="Johannesson H."/>
        </authorList>
    </citation>
    <scope>NUCLEOTIDE SEQUENCE</scope>
    <source>
        <strain evidence="4">CBS 508.74</strain>
    </source>
</reference>
<feature type="chain" id="PRO_5042880517" description="Yeast cell wall synthesis Kre9/Knh1-like N-terminal domain-containing protein" evidence="2">
    <location>
        <begin position="18"/>
        <end position="237"/>
    </location>
</feature>
<proteinExistence type="predicted"/>
<dbReference type="PANTHER" id="PTHR40633">
    <property type="entry name" value="MATRIX PROTEIN, PUTATIVE (AFU_ORTHOLOGUE AFUA_8G05410)-RELATED"/>
    <property type="match status" value="1"/>
</dbReference>
<evidence type="ECO:0000313" key="4">
    <source>
        <dbReference type="EMBL" id="KAK4116201.1"/>
    </source>
</evidence>
<keyword evidence="5" id="KW-1185">Reference proteome</keyword>
<dbReference type="InterPro" id="IPR018466">
    <property type="entry name" value="Kre9/Knh1-like_N"/>
</dbReference>
<dbReference type="Pfam" id="PF10342">
    <property type="entry name" value="Kre9_KNH"/>
    <property type="match status" value="1"/>
</dbReference>
<name>A0AAN6TKY8_9PEZI</name>
<evidence type="ECO:0000256" key="2">
    <source>
        <dbReference type="SAM" id="SignalP"/>
    </source>
</evidence>
<dbReference type="InterPro" id="IPR052982">
    <property type="entry name" value="SRP1/TIP1-like"/>
</dbReference>
<gene>
    <name evidence="4" type="ORF">N656DRAFT_794531</name>
</gene>
<comment type="caution">
    <text evidence="4">The sequence shown here is derived from an EMBL/GenBank/DDBJ whole genome shotgun (WGS) entry which is preliminary data.</text>
</comment>
<feature type="signal peptide" evidence="2">
    <location>
        <begin position="1"/>
        <end position="17"/>
    </location>
</feature>
<dbReference type="AlphaFoldDB" id="A0AAN6TKY8"/>
<evidence type="ECO:0000259" key="3">
    <source>
        <dbReference type="Pfam" id="PF10342"/>
    </source>
</evidence>
<sequence>MKFAVAALLALSSTAFAQTPGFNVLTKPTQGEEVPAGSTYEIEWQPNAEYPGAITISLLGGATLGTLVPLDDIATGVDGSTGSYSWEVDESLGEFATYGIMITLESDASVFQYSFPFKIAGGDGGDSSTTTTGTGTATATEISTGSFETTTTTTAGNQTSTDITSTSASSTITSTIRGNLSTTATGGAQTTITSLVTQPRPTPTTTSTTSVVTNGVASLAAGSFAMLGGVAMAVLAL</sequence>
<dbReference type="Proteomes" id="UP001302812">
    <property type="component" value="Unassembled WGS sequence"/>
</dbReference>
<organism evidence="4 5">
    <name type="scientific">Canariomyces notabilis</name>
    <dbReference type="NCBI Taxonomy" id="2074819"/>
    <lineage>
        <taxon>Eukaryota</taxon>
        <taxon>Fungi</taxon>
        <taxon>Dikarya</taxon>
        <taxon>Ascomycota</taxon>
        <taxon>Pezizomycotina</taxon>
        <taxon>Sordariomycetes</taxon>
        <taxon>Sordariomycetidae</taxon>
        <taxon>Sordariales</taxon>
        <taxon>Chaetomiaceae</taxon>
        <taxon>Canariomyces</taxon>
    </lineage>
</organism>
<dbReference type="EMBL" id="MU853333">
    <property type="protein sequence ID" value="KAK4116201.1"/>
    <property type="molecule type" value="Genomic_DNA"/>
</dbReference>
<dbReference type="RefSeq" id="XP_064673771.1">
    <property type="nucleotide sequence ID" value="XM_064817289.1"/>
</dbReference>
<reference evidence="4" key="1">
    <citation type="journal article" date="2023" name="Mol. Phylogenet. Evol.">
        <title>Genome-scale phylogeny and comparative genomics of the fungal order Sordariales.</title>
        <authorList>
            <person name="Hensen N."/>
            <person name="Bonometti L."/>
            <person name="Westerberg I."/>
            <person name="Brannstrom I.O."/>
            <person name="Guillou S."/>
            <person name="Cros-Aarteil S."/>
            <person name="Calhoun S."/>
            <person name="Haridas S."/>
            <person name="Kuo A."/>
            <person name="Mondo S."/>
            <person name="Pangilinan J."/>
            <person name="Riley R."/>
            <person name="LaButti K."/>
            <person name="Andreopoulos B."/>
            <person name="Lipzen A."/>
            <person name="Chen C."/>
            <person name="Yan M."/>
            <person name="Daum C."/>
            <person name="Ng V."/>
            <person name="Clum A."/>
            <person name="Steindorff A."/>
            <person name="Ohm R.A."/>
            <person name="Martin F."/>
            <person name="Silar P."/>
            <person name="Natvig D.O."/>
            <person name="Lalanne C."/>
            <person name="Gautier V."/>
            <person name="Ament-Velasquez S.L."/>
            <person name="Kruys A."/>
            <person name="Hutchinson M.I."/>
            <person name="Powell A.J."/>
            <person name="Barry K."/>
            <person name="Miller A.N."/>
            <person name="Grigoriev I.V."/>
            <person name="Debuchy R."/>
            <person name="Gladieux P."/>
            <person name="Hiltunen Thoren M."/>
            <person name="Johannesson H."/>
        </authorList>
    </citation>
    <scope>NUCLEOTIDE SEQUENCE</scope>
    <source>
        <strain evidence="4">CBS 508.74</strain>
    </source>
</reference>
<evidence type="ECO:0000256" key="1">
    <source>
        <dbReference type="ARBA" id="ARBA00022729"/>
    </source>
</evidence>
<dbReference type="PANTHER" id="PTHR40633:SF1">
    <property type="entry name" value="GPI ANCHORED SERINE-THREONINE RICH PROTEIN (AFU_ORTHOLOGUE AFUA_1G03630)"/>
    <property type="match status" value="1"/>
</dbReference>
<accession>A0AAN6TKY8</accession>